<protein>
    <submittedName>
        <fullName evidence="2">Uncharacterized protein</fullName>
    </submittedName>
</protein>
<organism evidence="2 3">
    <name type="scientific">Ileibacterium valens</name>
    <dbReference type="NCBI Taxonomy" id="1862668"/>
    <lineage>
        <taxon>Bacteria</taxon>
        <taxon>Bacillati</taxon>
        <taxon>Bacillota</taxon>
        <taxon>Erysipelotrichia</taxon>
        <taxon>Erysipelotrichales</taxon>
        <taxon>Erysipelotrichaceae</taxon>
        <taxon>Ileibacterium</taxon>
    </lineage>
</organism>
<dbReference type="RefSeq" id="WP_075817848.1">
    <property type="nucleotide sequence ID" value="NZ_CAJUTZ010000048.1"/>
</dbReference>
<dbReference type="Proteomes" id="UP000186341">
    <property type="component" value="Unassembled WGS sequence"/>
</dbReference>
<keyword evidence="3" id="KW-1185">Reference proteome</keyword>
<accession>A0A1U7NII3</accession>
<feature type="transmembrane region" description="Helical" evidence="1">
    <location>
        <begin position="7"/>
        <end position="28"/>
    </location>
</feature>
<keyword evidence="1" id="KW-0812">Transmembrane</keyword>
<sequence length="101" mass="11511">MNNYQKALFTQLQVAGLGIVVMAMGILRYDSLKIFIFVGAGIFLFGLIRFLTLKKLMKNIALNDDPAVDDNPVLKESFSWRNLVDSQENLQESDDKKEKKQ</sequence>
<dbReference type="AlphaFoldDB" id="A0A1U7NII3"/>
<comment type="caution">
    <text evidence="2">The sequence shown here is derived from an EMBL/GenBank/DDBJ whole genome shotgun (WGS) entry which is preliminary data.</text>
</comment>
<proteinExistence type="predicted"/>
<dbReference type="EMBL" id="MPJW01000061">
    <property type="protein sequence ID" value="OLU42322.1"/>
    <property type="molecule type" value="Genomic_DNA"/>
</dbReference>
<feature type="transmembrane region" description="Helical" evidence="1">
    <location>
        <begin position="34"/>
        <end position="52"/>
    </location>
</feature>
<reference evidence="2 3" key="1">
    <citation type="submission" date="2016-11" db="EMBL/GenBank/DDBJ databases">
        <title>Description of two novel members of the family Erysipelotrichaceae: Ileibacterium lipovorans gen. nov., sp. nov. and Dubosiella newyorkensis, gen. nov., sp. nov.</title>
        <authorList>
            <person name="Cox L.M."/>
            <person name="Sohn J."/>
            <person name="Tyrrell K.L."/>
            <person name="Citron D.M."/>
            <person name="Lawson P.A."/>
            <person name="Patel N.B."/>
            <person name="Iizumi T."/>
            <person name="Perez-Perez G.I."/>
            <person name="Goldstein E.J."/>
            <person name="Blaser M.J."/>
        </authorList>
    </citation>
    <scope>NUCLEOTIDE SEQUENCE [LARGE SCALE GENOMIC DNA]</scope>
    <source>
        <strain evidence="2 3">NYU-BL-A3</strain>
    </source>
</reference>
<evidence type="ECO:0000313" key="3">
    <source>
        <dbReference type="Proteomes" id="UP000186341"/>
    </source>
</evidence>
<evidence type="ECO:0000313" key="2">
    <source>
        <dbReference type="EMBL" id="OLU42322.1"/>
    </source>
</evidence>
<dbReference type="GeneID" id="82201972"/>
<evidence type="ECO:0000256" key="1">
    <source>
        <dbReference type="SAM" id="Phobius"/>
    </source>
</evidence>
<name>A0A1U7NII3_9FIRM</name>
<keyword evidence="1" id="KW-0472">Membrane</keyword>
<gene>
    <name evidence="2" type="ORF">BO222_01810</name>
</gene>
<keyword evidence="1" id="KW-1133">Transmembrane helix</keyword>